<name>A0ACC0GS22_9ERIC</name>
<proteinExistence type="predicted"/>
<evidence type="ECO:0000313" key="2">
    <source>
        <dbReference type="Proteomes" id="UP001060215"/>
    </source>
</evidence>
<dbReference type="Proteomes" id="UP001060215">
    <property type="component" value="Chromosome 9"/>
</dbReference>
<evidence type="ECO:0000313" key="1">
    <source>
        <dbReference type="EMBL" id="KAI8003313.1"/>
    </source>
</evidence>
<sequence length="180" mass="19920">MEKCPPWQQAVLLHPPLHPLLRPIPQHLLPRLFPPLRYRSRPLRGPDPTSLPLLSRLCPILIRRRCHALSSLPSSPSKSAKANMCPYIRSDSKITTPEVDTHNDVTIDTINTASVGTGARKVTIIPKYVTHNVKVKSTSQYIRNFEAESVSIPAIPFPIPTTASVAIKKYGISPTTHDTG</sequence>
<reference evidence="1 2" key="1">
    <citation type="journal article" date="2022" name="Plant J.">
        <title>Chromosome-level genome of Camellia lanceoleosa provides a valuable resource for understanding genome evolution and self-incompatibility.</title>
        <authorList>
            <person name="Gong W."/>
            <person name="Xiao S."/>
            <person name="Wang L."/>
            <person name="Liao Z."/>
            <person name="Chang Y."/>
            <person name="Mo W."/>
            <person name="Hu G."/>
            <person name="Li W."/>
            <person name="Zhao G."/>
            <person name="Zhu H."/>
            <person name="Hu X."/>
            <person name="Ji K."/>
            <person name="Xiang X."/>
            <person name="Song Q."/>
            <person name="Yuan D."/>
            <person name="Jin S."/>
            <person name="Zhang L."/>
        </authorList>
    </citation>
    <scope>NUCLEOTIDE SEQUENCE [LARGE SCALE GENOMIC DNA]</scope>
    <source>
        <strain evidence="1">SQ_2022a</strain>
    </source>
</reference>
<keyword evidence="2" id="KW-1185">Reference proteome</keyword>
<comment type="caution">
    <text evidence="1">The sequence shown here is derived from an EMBL/GenBank/DDBJ whole genome shotgun (WGS) entry which is preliminary data.</text>
</comment>
<gene>
    <name evidence="1" type="ORF">LOK49_LG08G00730</name>
</gene>
<organism evidence="1 2">
    <name type="scientific">Camellia lanceoleosa</name>
    <dbReference type="NCBI Taxonomy" id="1840588"/>
    <lineage>
        <taxon>Eukaryota</taxon>
        <taxon>Viridiplantae</taxon>
        <taxon>Streptophyta</taxon>
        <taxon>Embryophyta</taxon>
        <taxon>Tracheophyta</taxon>
        <taxon>Spermatophyta</taxon>
        <taxon>Magnoliopsida</taxon>
        <taxon>eudicotyledons</taxon>
        <taxon>Gunneridae</taxon>
        <taxon>Pentapetalae</taxon>
        <taxon>asterids</taxon>
        <taxon>Ericales</taxon>
        <taxon>Theaceae</taxon>
        <taxon>Camellia</taxon>
    </lineage>
</organism>
<protein>
    <submittedName>
        <fullName evidence="1">Uncharacterized protein</fullName>
    </submittedName>
</protein>
<dbReference type="EMBL" id="CM045766">
    <property type="protein sequence ID" value="KAI8003313.1"/>
    <property type="molecule type" value="Genomic_DNA"/>
</dbReference>
<accession>A0ACC0GS22</accession>